<name>A0AAQ3MDQ0_VIGMU</name>
<sequence>MSWVGLPVLTALETTNRGADFLESLARLACVVGLVGLTILNAKTSELGMIMLARVKSLDESVYVKGQVDSVRFEDPVDSAMTACQADLAWSAGQIDSTPRPKVEMNFPRPKAKVVFWFRPKVVPFRPVIEAVAIGRPEHPGYIRGVGRGVGLKQFFGGPTRKITSLGFAIQGAPKGASHVASTKGSCPEESRDGVDVPVDCELYVDDPHWHLVALGKIYNLGSTIHHEAIKDYMLRVVVVDIKDSSARVPLPSEEVQTVGQAPGNFIIWPARLAKPILDVSKKKNIATTLQPQLSPLQQLGAAVVTMGNKTIEIDMPPELTCKTATTTLFVCHRDICEIVIGNDLLSTTVLQLWNLYLHHLCIERRNTTIFGFLDPVIIQSVGNKSEEVQKYLIEMFEKDGKEILIISAGLKTSKLLRQSTRTLVPHPFIDFSSNICQLRQKAYSQLHGDKSIEQWSEQKQ</sequence>
<dbReference type="PANTHER" id="PTHR33018">
    <property type="entry name" value="OS10G0338966 PROTEIN-RELATED"/>
    <property type="match status" value="1"/>
</dbReference>
<dbReference type="Pfam" id="PF26133">
    <property type="entry name" value="DUF8039"/>
    <property type="match status" value="1"/>
</dbReference>
<dbReference type="EMBL" id="CP144690">
    <property type="protein sequence ID" value="WVY89165.1"/>
    <property type="molecule type" value="Genomic_DNA"/>
</dbReference>
<evidence type="ECO:0000259" key="1">
    <source>
        <dbReference type="Pfam" id="PF26133"/>
    </source>
</evidence>
<protein>
    <recommendedName>
        <fullName evidence="1">DUF8039 domain-containing protein</fullName>
    </recommendedName>
</protein>
<reference evidence="2 3" key="1">
    <citation type="journal article" date="2023" name="Life. Sci Alliance">
        <title>Evolutionary insights into 3D genome organization and epigenetic landscape of Vigna mungo.</title>
        <authorList>
            <person name="Junaid A."/>
            <person name="Singh B."/>
            <person name="Bhatia S."/>
        </authorList>
    </citation>
    <scope>NUCLEOTIDE SEQUENCE [LARGE SCALE GENOMIC DNA]</scope>
    <source>
        <strain evidence="2">Urdbean</strain>
    </source>
</reference>
<dbReference type="PANTHER" id="PTHR33018:SF34">
    <property type="entry name" value="OS02G0472350 PROTEIN"/>
    <property type="match status" value="1"/>
</dbReference>
<evidence type="ECO:0000313" key="3">
    <source>
        <dbReference type="Proteomes" id="UP001374535"/>
    </source>
</evidence>
<dbReference type="InterPro" id="IPR058352">
    <property type="entry name" value="DUF8039"/>
</dbReference>
<evidence type="ECO:0000313" key="2">
    <source>
        <dbReference type="EMBL" id="WVY89165.1"/>
    </source>
</evidence>
<proteinExistence type="predicted"/>
<gene>
    <name evidence="2" type="ORF">V8G54_034679</name>
</gene>
<feature type="domain" description="DUF8039" evidence="1">
    <location>
        <begin position="195"/>
        <end position="272"/>
    </location>
</feature>
<keyword evidence="3" id="KW-1185">Reference proteome</keyword>
<dbReference type="AlphaFoldDB" id="A0AAQ3MDQ0"/>
<accession>A0AAQ3MDQ0</accession>
<organism evidence="2 3">
    <name type="scientific">Vigna mungo</name>
    <name type="common">Black gram</name>
    <name type="synonym">Phaseolus mungo</name>
    <dbReference type="NCBI Taxonomy" id="3915"/>
    <lineage>
        <taxon>Eukaryota</taxon>
        <taxon>Viridiplantae</taxon>
        <taxon>Streptophyta</taxon>
        <taxon>Embryophyta</taxon>
        <taxon>Tracheophyta</taxon>
        <taxon>Spermatophyta</taxon>
        <taxon>Magnoliopsida</taxon>
        <taxon>eudicotyledons</taxon>
        <taxon>Gunneridae</taxon>
        <taxon>Pentapetalae</taxon>
        <taxon>rosids</taxon>
        <taxon>fabids</taxon>
        <taxon>Fabales</taxon>
        <taxon>Fabaceae</taxon>
        <taxon>Papilionoideae</taxon>
        <taxon>50 kb inversion clade</taxon>
        <taxon>NPAAA clade</taxon>
        <taxon>indigoferoid/millettioid clade</taxon>
        <taxon>Phaseoleae</taxon>
        <taxon>Vigna</taxon>
    </lineage>
</organism>
<dbReference type="Proteomes" id="UP001374535">
    <property type="component" value="Chromosome 11"/>
</dbReference>